<sequence length="296" mass="32516">MSASRHHKGSSSKSQRAATSSVPSSSSKVDYNAGTMFLFVVNEIQLDPAFPRDADEWGNERPPRQRAAYRAETRGVVFRYSNGVVSPAAGYHWRRPNGVGTEGAIGYDTQSLDASGNIVNTFRPVVGYKTCTVFDAGPFLPWVYVDVDASTHDVEYNDQPYDRFWAVNFAHQRGVSRVTSGGEKLVAGQQCSWLGSLVPESYRNLRTNPPLSEGLGGELGPLLGLMALAERHRHTNDAFSRHWSGQQWSGRRQVSVSTEGPPRGVLVHVALEPTQDPEQAAIGIDYFERHGIAVRG</sequence>
<gene>
    <name evidence="2" type="ORF">KHLLAP_LOCUS6995</name>
</gene>
<protein>
    <submittedName>
        <fullName evidence="2">Uu.00g006570.m01.CDS01</fullName>
    </submittedName>
</protein>
<dbReference type="EMBL" id="CAUWAG010000008">
    <property type="protein sequence ID" value="CAJ2506527.1"/>
    <property type="molecule type" value="Genomic_DNA"/>
</dbReference>
<organism evidence="2 3">
    <name type="scientific">Anthostomella pinea</name>
    <dbReference type="NCBI Taxonomy" id="933095"/>
    <lineage>
        <taxon>Eukaryota</taxon>
        <taxon>Fungi</taxon>
        <taxon>Dikarya</taxon>
        <taxon>Ascomycota</taxon>
        <taxon>Pezizomycotina</taxon>
        <taxon>Sordariomycetes</taxon>
        <taxon>Xylariomycetidae</taxon>
        <taxon>Xylariales</taxon>
        <taxon>Xylariaceae</taxon>
        <taxon>Anthostomella</taxon>
    </lineage>
</organism>
<reference evidence="2" key="1">
    <citation type="submission" date="2023-10" db="EMBL/GenBank/DDBJ databases">
        <authorList>
            <person name="Hackl T."/>
        </authorList>
    </citation>
    <scope>NUCLEOTIDE SEQUENCE</scope>
</reference>
<keyword evidence="3" id="KW-1185">Reference proteome</keyword>
<evidence type="ECO:0000313" key="3">
    <source>
        <dbReference type="Proteomes" id="UP001295740"/>
    </source>
</evidence>
<name>A0AAI8YJ13_9PEZI</name>
<feature type="compositionally biased region" description="Basic residues" evidence="1">
    <location>
        <begin position="1"/>
        <end position="10"/>
    </location>
</feature>
<accession>A0AAI8YJ13</accession>
<proteinExistence type="predicted"/>
<evidence type="ECO:0000313" key="2">
    <source>
        <dbReference type="EMBL" id="CAJ2506527.1"/>
    </source>
</evidence>
<dbReference type="Proteomes" id="UP001295740">
    <property type="component" value="Unassembled WGS sequence"/>
</dbReference>
<feature type="region of interest" description="Disordered" evidence="1">
    <location>
        <begin position="1"/>
        <end position="27"/>
    </location>
</feature>
<comment type="caution">
    <text evidence="2">The sequence shown here is derived from an EMBL/GenBank/DDBJ whole genome shotgun (WGS) entry which is preliminary data.</text>
</comment>
<dbReference type="AlphaFoldDB" id="A0AAI8YJ13"/>
<feature type="compositionally biased region" description="Low complexity" evidence="1">
    <location>
        <begin position="11"/>
        <end position="27"/>
    </location>
</feature>
<evidence type="ECO:0000256" key="1">
    <source>
        <dbReference type="SAM" id="MobiDB-lite"/>
    </source>
</evidence>